<comment type="caution">
    <text evidence="3">The sequence shown here is derived from an EMBL/GenBank/DDBJ whole genome shotgun (WGS) entry which is preliminary data.</text>
</comment>
<dbReference type="EMBL" id="JBHRYB010000005">
    <property type="protein sequence ID" value="MFC3679775.1"/>
    <property type="molecule type" value="Genomic_DNA"/>
</dbReference>
<organism evidence="3 4">
    <name type="scientific">Bacterioplanoides pacificum</name>
    <dbReference type="NCBI Taxonomy" id="1171596"/>
    <lineage>
        <taxon>Bacteria</taxon>
        <taxon>Pseudomonadati</taxon>
        <taxon>Pseudomonadota</taxon>
        <taxon>Gammaproteobacteria</taxon>
        <taxon>Oceanospirillales</taxon>
        <taxon>Oceanospirillaceae</taxon>
        <taxon>Bacterioplanoides</taxon>
    </lineage>
</organism>
<dbReference type="InterPro" id="IPR024952">
    <property type="entry name" value="LPP20-like_dom"/>
</dbReference>
<feature type="signal peptide" evidence="1">
    <location>
        <begin position="1"/>
        <end position="21"/>
    </location>
</feature>
<evidence type="ECO:0000313" key="3">
    <source>
        <dbReference type="EMBL" id="MFC3679775.1"/>
    </source>
</evidence>
<reference evidence="4" key="1">
    <citation type="journal article" date="2019" name="Int. J. Syst. Evol. Microbiol.">
        <title>The Global Catalogue of Microorganisms (GCM) 10K type strain sequencing project: providing services to taxonomists for standard genome sequencing and annotation.</title>
        <authorList>
            <consortium name="The Broad Institute Genomics Platform"/>
            <consortium name="The Broad Institute Genome Sequencing Center for Infectious Disease"/>
            <person name="Wu L."/>
            <person name="Ma J."/>
        </authorList>
    </citation>
    <scope>NUCLEOTIDE SEQUENCE [LARGE SCALE GENOMIC DNA]</scope>
    <source>
        <strain evidence="4">KCTC 42424</strain>
    </source>
</reference>
<keyword evidence="4" id="KW-1185">Reference proteome</keyword>
<dbReference type="Gene3D" id="3.10.28.20">
    <property type="entry name" value="Acetamidase/Formamidase-like domains"/>
    <property type="match status" value="1"/>
</dbReference>
<proteinExistence type="predicted"/>
<evidence type="ECO:0000259" key="2">
    <source>
        <dbReference type="Pfam" id="PF02169"/>
    </source>
</evidence>
<dbReference type="RefSeq" id="WP_376865551.1">
    <property type="nucleotide sequence ID" value="NZ_JBHRYB010000005.1"/>
</dbReference>
<dbReference type="SUPFAM" id="SSF48403">
    <property type="entry name" value="Ankyrin repeat"/>
    <property type="match status" value="1"/>
</dbReference>
<sequence length="447" mass="50290">MKAIAVLVLLPLVLLSGCSSQGNLKQQIDNNLSCQTLPPSSPPDWIGNPQARQPGYYYGAGVASGIGVSFSQLQEQSRAQAQAELAALLETRITTSLTQDTEVSASQQGEQQKTTIRQIVHAHSDLLVSGIEVADTWFNHNTCQLWTRVRLDEQSVKHSRAQIKTATLQKLESLSRDVADIRHLIEQDPNVFLREYGLTIDADQYLRALTLDIPEDELFAILDIYRSYGNDPNSSAMKLGIWTSEPYASANTGLMMQGKYQPKSVTSLLHALASLPLDSNALQRLAHYARQRQIAETSSQVMDPISYQGWINKQLAYFSAEGDKIGQRHQQQVDQLRQQLHNDTISRNQFDQQLEILNNQQKKQWQQLSERQKSEFASSAAHSRNRDKFDDRLYAVHFAACFGNRNNLEILQQNGHSLSRKTALGHSPQWVAEHCNNTQTQQFLSGH</sequence>
<gene>
    <name evidence="3" type="ORF">ACFOMG_06585</name>
</gene>
<dbReference type="PROSITE" id="PS51257">
    <property type="entry name" value="PROKAR_LIPOPROTEIN"/>
    <property type="match status" value="1"/>
</dbReference>
<dbReference type="InterPro" id="IPR036770">
    <property type="entry name" value="Ankyrin_rpt-contain_sf"/>
</dbReference>
<protein>
    <submittedName>
        <fullName evidence="3">LPP20 family lipoprotein</fullName>
    </submittedName>
</protein>
<evidence type="ECO:0000313" key="4">
    <source>
        <dbReference type="Proteomes" id="UP001595722"/>
    </source>
</evidence>
<dbReference type="Proteomes" id="UP001595722">
    <property type="component" value="Unassembled WGS sequence"/>
</dbReference>
<name>A0ABV7VQH1_9GAMM</name>
<dbReference type="Pfam" id="PF02169">
    <property type="entry name" value="LPP20"/>
    <property type="match status" value="1"/>
</dbReference>
<accession>A0ABV7VQH1</accession>
<keyword evidence="1" id="KW-0732">Signal</keyword>
<feature type="chain" id="PRO_5047106388" evidence="1">
    <location>
        <begin position="22"/>
        <end position="447"/>
    </location>
</feature>
<evidence type="ECO:0000256" key="1">
    <source>
        <dbReference type="SAM" id="SignalP"/>
    </source>
</evidence>
<keyword evidence="3" id="KW-0449">Lipoprotein</keyword>
<feature type="domain" description="Lipoprotein LPP20-like" evidence="2">
    <location>
        <begin position="43"/>
        <end position="139"/>
    </location>
</feature>